<dbReference type="PIRSF" id="PIRSF038471">
    <property type="entry name" value="MreC"/>
    <property type="match status" value="1"/>
</dbReference>
<accession>A0A943EH70</accession>
<gene>
    <name evidence="9" type="primary">mreC</name>
    <name evidence="9" type="ORF">KHX13_06815</name>
</gene>
<reference evidence="9" key="1">
    <citation type="submission" date="2021-02" db="EMBL/GenBank/DDBJ databases">
        <title>Infant gut strain persistence is associated with maternal origin, phylogeny, and functional potential including surface adhesion and iron acquisition.</title>
        <authorList>
            <person name="Lou Y.C."/>
        </authorList>
    </citation>
    <scope>NUCLEOTIDE SEQUENCE</scope>
    <source>
        <strain evidence="9">L3_106_000M1_dasL3_106_000M1_concoct_15</strain>
    </source>
</reference>
<dbReference type="EMBL" id="JAGZCZ010000007">
    <property type="protein sequence ID" value="MBS5520021.1"/>
    <property type="molecule type" value="Genomic_DNA"/>
</dbReference>
<dbReference type="PANTHER" id="PTHR34138:SF1">
    <property type="entry name" value="CELL SHAPE-DETERMINING PROTEIN MREC"/>
    <property type="match status" value="1"/>
</dbReference>
<dbReference type="GO" id="GO:0008360">
    <property type="term" value="P:regulation of cell shape"/>
    <property type="evidence" value="ECO:0007669"/>
    <property type="project" value="UniProtKB-KW"/>
</dbReference>
<proteinExistence type="inferred from homology"/>
<dbReference type="Pfam" id="PF04085">
    <property type="entry name" value="MreC"/>
    <property type="match status" value="1"/>
</dbReference>
<dbReference type="Proteomes" id="UP000754226">
    <property type="component" value="Unassembled WGS sequence"/>
</dbReference>
<sequence length="295" mass="31754">MMQERKIRLAIFMVIGLLVGGIILDALSRFTVVNSAIATLVRPINFIVGGAASGARSVSDFFTSKETLQKENAALKTENDDLRQNNVELIAMKAENERLSKLLKFKELHPKYELMPAKVISRDIGDFKDVILIDKGSDEGLRLNMPVVNASGIIGIIDSVYPHMSKVLLITSSRSSLGGLNLRGDSRAAGIVNGVAGPDLSLEMRNLARNADVLPGDTIVSSGYTGYHPEGLVIGTVEDVQMDPGGLTKTASIIPSVDYTHLEEALVITNYAGFADFLREEGKDPNKTIKGGAGR</sequence>
<protein>
    <recommendedName>
        <fullName evidence="2 5">Cell shape-determining protein MreC</fullName>
    </recommendedName>
    <alternativeName>
        <fullName evidence="4 5">Cell shape protein MreC</fullName>
    </alternativeName>
</protein>
<comment type="function">
    <text evidence="5">Involved in formation and maintenance of cell shape.</text>
</comment>
<dbReference type="PANTHER" id="PTHR34138">
    <property type="entry name" value="CELL SHAPE-DETERMINING PROTEIN MREC"/>
    <property type="match status" value="1"/>
</dbReference>
<keyword evidence="7" id="KW-1133">Transmembrane helix</keyword>
<evidence type="ECO:0000256" key="7">
    <source>
        <dbReference type="SAM" id="Phobius"/>
    </source>
</evidence>
<evidence type="ECO:0000313" key="9">
    <source>
        <dbReference type="EMBL" id="MBS5520021.1"/>
    </source>
</evidence>
<dbReference type="InterPro" id="IPR042177">
    <property type="entry name" value="Cell/Rod_1"/>
</dbReference>
<keyword evidence="6" id="KW-0175">Coiled coil</keyword>
<dbReference type="AlphaFoldDB" id="A0A943EH70"/>
<dbReference type="GO" id="GO:0005886">
    <property type="term" value="C:plasma membrane"/>
    <property type="evidence" value="ECO:0007669"/>
    <property type="project" value="TreeGrafter"/>
</dbReference>
<dbReference type="NCBIfam" id="TIGR00219">
    <property type="entry name" value="mreC"/>
    <property type="match status" value="1"/>
</dbReference>
<evidence type="ECO:0000256" key="6">
    <source>
        <dbReference type="SAM" id="Coils"/>
    </source>
</evidence>
<feature type="transmembrane region" description="Helical" evidence="7">
    <location>
        <begin position="7"/>
        <end position="27"/>
    </location>
</feature>
<comment type="similarity">
    <text evidence="1 5">Belongs to the MreC family.</text>
</comment>
<comment type="caution">
    <text evidence="9">The sequence shown here is derived from an EMBL/GenBank/DDBJ whole genome shotgun (WGS) entry which is preliminary data.</text>
</comment>
<dbReference type="InterPro" id="IPR055342">
    <property type="entry name" value="MreC_beta-barrel_core"/>
</dbReference>
<feature type="domain" description="Rod shape-determining protein MreC beta-barrel core" evidence="8">
    <location>
        <begin position="119"/>
        <end position="268"/>
    </location>
</feature>
<evidence type="ECO:0000256" key="2">
    <source>
        <dbReference type="ARBA" id="ARBA00013855"/>
    </source>
</evidence>
<evidence type="ECO:0000256" key="5">
    <source>
        <dbReference type="PIRNR" id="PIRNR038471"/>
    </source>
</evidence>
<dbReference type="Gene3D" id="2.40.10.340">
    <property type="entry name" value="Rod shape-determining protein MreC, domain 1"/>
    <property type="match status" value="1"/>
</dbReference>
<evidence type="ECO:0000256" key="1">
    <source>
        <dbReference type="ARBA" id="ARBA00009369"/>
    </source>
</evidence>
<keyword evidence="7" id="KW-0812">Transmembrane</keyword>
<evidence type="ECO:0000256" key="3">
    <source>
        <dbReference type="ARBA" id="ARBA00022960"/>
    </source>
</evidence>
<organism evidence="9 10">
    <name type="scientific">Acidaminococcus intestini</name>
    <dbReference type="NCBI Taxonomy" id="187327"/>
    <lineage>
        <taxon>Bacteria</taxon>
        <taxon>Bacillati</taxon>
        <taxon>Bacillota</taxon>
        <taxon>Negativicutes</taxon>
        <taxon>Acidaminococcales</taxon>
        <taxon>Acidaminococcaceae</taxon>
        <taxon>Acidaminococcus</taxon>
    </lineage>
</organism>
<evidence type="ECO:0000259" key="8">
    <source>
        <dbReference type="Pfam" id="PF04085"/>
    </source>
</evidence>
<evidence type="ECO:0000313" key="10">
    <source>
        <dbReference type="Proteomes" id="UP000754226"/>
    </source>
</evidence>
<feature type="coiled-coil region" evidence="6">
    <location>
        <begin position="65"/>
        <end position="92"/>
    </location>
</feature>
<dbReference type="InterPro" id="IPR042175">
    <property type="entry name" value="Cell/Rod_MreC_2"/>
</dbReference>
<name>A0A943EH70_9FIRM</name>
<keyword evidence="3 5" id="KW-0133">Cell shape</keyword>
<dbReference type="InterPro" id="IPR007221">
    <property type="entry name" value="MreC"/>
</dbReference>
<dbReference type="Gene3D" id="2.40.10.350">
    <property type="entry name" value="Rod shape-determining protein MreC, domain 2"/>
    <property type="match status" value="1"/>
</dbReference>
<keyword evidence="7" id="KW-0472">Membrane</keyword>
<evidence type="ECO:0000256" key="4">
    <source>
        <dbReference type="ARBA" id="ARBA00032089"/>
    </source>
</evidence>